<feature type="transmembrane region" description="Helical" evidence="7">
    <location>
        <begin position="299"/>
        <end position="331"/>
    </location>
</feature>
<dbReference type="Gene3D" id="1.10.3720.10">
    <property type="entry name" value="MetI-like"/>
    <property type="match status" value="2"/>
</dbReference>
<comment type="caution">
    <text evidence="9">The sequence shown here is derived from an EMBL/GenBank/DDBJ whole genome shotgun (WGS) entry which is preliminary data.</text>
</comment>
<reference evidence="9 10" key="1">
    <citation type="journal article" date="2014" name="Int. J. Syst. Evol. Microbiol.">
        <title>Complete genome sequence of Corynebacterium casei LMG S-19264T (=DSM 44701T), isolated from a smear-ripened cheese.</title>
        <authorList>
            <consortium name="US DOE Joint Genome Institute (JGI-PGF)"/>
            <person name="Walter F."/>
            <person name="Albersmeier A."/>
            <person name="Kalinowski J."/>
            <person name="Ruckert C."/>
        </authorList>
    </citation>
    <scope>NUCLEOTIDE SEQUENCE [LARGE SCALE GENOMIC DNA]</scope>
    <source>
        <strain evidence="9 10">CGMCC 1.9161</strain>
    </source>
</reference>
<dbReference type="PANTHER" id="PTHR30183">
    <property type="entry name" value="MOLYBDENUM TRANSPORT SYSTEM PERMEASE PROTEIN MODB"/>
    <property type="match status" value="1"/>
</dbReference>
<dbReference type="Pfam" id="PF00528">
    <property type="entry name" value="BPD_transp_1"/>
    <property type="match status" value="1"/>
</dbReference>
<evidence type="ECO:0000256" key="7">
    <source>
        <dbReference type="RuleBase" id="RU363032"/>
    </source>
</evidence>
<keyword evidence="2 7" id="KW-0813">Transport</keyword>
<sequence length="569" mass="59639">MTTRPDVLRAAPALTLALFLVPIGAGLLGTLAPAFGVLPAIGESGFTLDAWRTLAEQPGIDASIRLTLTSGLLSTALALVFACGFAALASSRPGIARLERALAPLLATPHVAVAIGLAFLVASSGLLVRVVSPWLTGWERPPALAIVRDPYGLSYVAGLAIKETAFLVLMVLAAQGQVRAAQALAAARALGYAPLVAWAKVVLPAIYRQIRLPVYAVLAFSLSNVEVALVLAPGTPPPLAVLAMRWFSSWDLSLYPVAAAAATLQLAVVVAGIGAWRVAEAFVKRIHRAWCERGRRTGLAGPVLALGGAGGVVSGVAILAAIGVMALWSIAENWRYPDALPRALSLRTWERALPTMSDLVSTTAAIAAAASLLAVILALACLENEARRDLKPGARALWLLYVPLLVPQIAFLFGAQVALVRLDLDGTLTAVIWAHLLFVLPYVFLSLADPFRALDPRYARIAAGLGASPWRTFFTVKLPMLARPVATAFAVGFSVSVALYLPTLFAGAGRIMTLTTEAVTLSSGADRRVVGVTAFLQAALPLLVYAAALAGPGLIAARRRRVTLREGTP</sequence>
<comment type="similarity">
    <text evidence="7">Belongs to the binding-protein-dependent transport system permease family.</text>
</comment>
<feature type="transmembrane region" description="Helical" evidence="7">
    <location>
        <begin position="252"/>
        <end position="278"/>
    </location>
</feature>
<dbReference type="AlphaFoldDB" id="A0A917Q3M4"/>
<feature type="transmembrane region" description="Helical" evidence="7">
    <location>
        <begin position="151"/>
        <end position="174"/>
    </location>
</feature>
<gene>
    <name evidence="9" type="ORF">GCM10011322_00880</name>
</gene>
<feature type="transmembrane region" description="Helical" evidence="7">
    <location>
        <begin position="63"/>
        <end position="89"/>
    </location>
</feature>
<keyword evidence="3" id="KW-1003">Cell membrane</keyword>
<dbReference type="CDD" id="cd06261">
    <property type="entry name" value="TM_PBP2"/>
    <property type="match status" value="1"/>
</dbReference>
<dbReference type="EMBL" id="BMMF01000001">
    <property type="protein sequence ID" value="GGK17981.1"/>
    <property type="molecule type" value="Genomic_DNA"/>
</dbReference>
<feature type="domain" description="ABC transmembrane type-1" evidence="8">
    <location>
        <begin position="360"/>
        <end position="548"/>
    </location>
</feature>
<feature type="transmembrane region" description="Helical" evidence="7">
    <location>
        <begin position="485"/>
        <end position="509"/>
    </location>
</feature>
<feature type="transmembrane region" description="Helical" evidence="7">
    <location>
        <begin position="212"/>
        <end position="232"/>
    </location>
</feature>
<dbReference type="InterPro" id="IPR000515">
    <property type="entry name" value="MetI-like"/>
</dbReference>
<evidence type="ECO:0000256" key="2">
    <source>
        <dbReference type="ARBA" id="ARBA00022448"/>
    </source>
</evidence>
<accession>A0A917Q3M4</accession>
<evidence type="ECO:0000313" key="10">
    <source>
        <dbReference type="Proteomes" id="UP000600449"/>
    </source>
</evidence>
<keyword evidence="4 7" id="KW-0812">Transmembrane</keyword>
<protein>
    <submittedName>
        <fullName evidence="9">ABC transporter permease</fullName>
    </submittedName>
</protein>
<feature type="transmembrane region" description="Helical" evidence="7">
    <location>
        <begin position="359"/>
        <end position="382"/>
    </location>
</feature>
<keyword evidence="10" id="KW-1185">Reference proteome</keyword>
<feature type="transmembrane region" description="Helical" evidence="7">
    <location>
        <begin position="430"/>
        <end position="448"/>
    </location>
</feature>
<dbReference type="PANTHER" id="PTHR30183:SF6">
    <property type="entry name" value="INNER MEMBRANE ABC TRANSPORTER PERMEASE PROTEIN YNJC"/>
    <property type="match status" value="1"/>
</dbReference>
<dbReference type="InterPro" id="IPR035906">
    <property type="entry name" value="MetI-like_sf"/>
</dbReference>
<dbReference type="RefSeq" id="WP_188908321.1">
    <property type="nucleotide sequence ID" value="NZ_BMMF01000001.1"/>
</dbReference>
<dbReference type="Proteomes" id="UP000600449">
    <property type="component" value="Unassembled WGS sequence"/>
</dbReference>
<evidence type="ECO:0000313" key="9">
    <source>
        <dbReference type="EMBL" id="GGK17981.1"/>
    </source>
</evidence>
<dbReference type="PROSITE" id="PS50928">
    <property type="entry name" value="ABC_TM1"/>
    <property type="match status" value="2"/>
</dbReference>
<evidence type="ECO:0000256" key="4">
    <source>
        <dbReference type="ARBA" id="ARBA00022692"/>
    </source>
</evidence>
<evidence type="ECO:0000256" key="6">
    <source>
        <dbReference type="ARBA" id="ARBA00023136"/>
    </source>
</evidence>
<keyword evidence="6 7" id="KW-0472">Membrane</keyword>
<dbReference type="GO" id="GO:0055085">
    <property type="term" value="P:transmembrane transport"/>
    <property type="evidence" value="ECO:0007669"/>
    <property type="project" value="InterPro"/>
</dbReference>
<dbReference type="SUPFAM" id="SSF161098">
    <property type="entry name" value="MetI-like"/>
    <property type="match status" value="2"/>
</dbReference>
<evidence type="ECO:0000256" key="1">
    <source>
        <dbReference type="ARBA" id="ARBA00004651"/>
    </source>
</evidence>
<evidence type="ECO:0000256" key="3">
    <source>
        <dbReference type="ARBA" id="ARBA00022475"/>
    </source>
</evidence>
<keyword evidence="5 7" id="KW-1133">Transmembrane helix</keyword>
<evidence type="ECO:0000259" key="8">
    <source>
        <dbReference type="PROSITE" id="PS50928"/>
    </source>
</evidence>
<feature type="transmembrane region" description="Helical" evidence="7">
    <location>
        <begin position="394"/>
        <end position="418"/>
    </location>
</feature>
<feature type="transmembrane region" description="Helical" evidence="7">
    <location>
        <begin position="529"/>
        <end position="555"/>
    </location>
</feature>
<name>A0A917Q3M4_9HYPH</name>
<dbReference type="GO" id="GO:0005886">
    <property type="term" value="C:plasma membrane"/>
    <property type="evidence" value="ECO:0007669"/>
    <property type="project" value="UniProtKB-SubCell"/>
</dbReference>
<feature type="transmembrane region" description="Helical" evidence="7">
    <location>
        <begin position="101"/>
        <end position="131"/>
    </location>
</feature>
<evidence type="ECO:0000256" key="5">
    <source>
        <dbReference type="ARBA" id="ARBA00022989"/>
    </source>
</evidence>
<feature type="domain" description="ABC transmembrane type-1" evidence="8">
    <location>
        <begin position="64"/>
        <end position="276"/>
    </location>
</feature>
<organism evidence="9 10">
    <name type="scientific">Salinarimonas ramus</name>
    <dbReference type="NCBI Taxonomy" id="690164"/>
    <lineage>
        <taxon>Bacteria</taxon>
        <taxon>Pseudomonadati</taxon>
        <taxon>Pseudomonadota</taxon>
        <taxon>Alphaproteobacteria</taxon>
        <taxon>Hyphomicrobiales</taxon>
        <taxon>Salinarimonadaceae</taxon>
        <taxon>Salinarimonas</taxon>
    </lineage>
</organism>
<proteinExistence type="inferred from homology"/>
<comment type="subcellular location">
    <subcellularLocation>
        <location evidence="1 7">Cell membrane</location>
        <topology evidence="1 7">Multi-pass membrane protein</topology>
    </subcellularLocation>
</comment>